<dbReference type="InterPro" id="IPR035965">
    <property type="entry name" value="PAS-like_dom_sf"/>
</dbReference>
<dbReference type="InterPro" id="IPR036457">
    <property type="entry name" value="PPM-type-like_dom_sf"/>
</dbReference>
<dbReference type="InterPro" id="IPR000014">
    <property type="entry name" value="PAS"/>
</dbReference>
<dbReference type="AlphaFoldDB" id="A0A402CXX9"/>
<reference evidence="2 3" key="1">
    <citation type="journal article" date="2019" name="Int. J. Syst. Evol. Microbiol.">
        <title>Capsulimonas corticalis gen. nov., sp. nov., an aerobic capsulated bacterium, of a novel bacterial order, Capsulimonadales ord. nov., of the class Armatimonadia of the phylum Armatimonadetes.</title>
        <authorList>
            <person name="Li J."/>
            <person name="Kudo C."/>
            <person name="Tonouchi A."/>
        </authorList>
    </citation>
    <scope>NUCLEOTIDE SEQUENCE [LARGE SCALE GENOMIC DNA]</scope>
    <source>
        <strain evidence="2 3">AX-7</strain>
    </source>
</reference>
<dbReference type="PANTHER" id="PTHR43156:SF2">
    <property type="entry name" value="STAGE II SPORULATION PROTEIN E"/>
    <property type="match status" value="1"/>
</dbReference>
<dbReference type="Pfam" id="PF13188">
    <property type="entry name" value="PAS_8"/>
    <property type="match status" value="1"/>
</dbReference>
<dbReference type="FunCoup" id="A0A402CXX9">
    <property type="interactions" value="49"/>
</dbReference>
<keyword evidence="3" id="KW-1185">Reference proteome</keyword>
<evidence type="ECO:0000256" key="1">
    <source>
        <dbReference type="ARBA" id="ARBA00022801"/>
    </source>
</evidence>
<dbReference type="InterPro" id="IPR052016">
    <property type="entry name" value="Bact_Sigma-Reg"/>
</dbReference>
<sequence>MNATQSMIEHSPLAMATTEGPSHVLRSVNPAFCSLHGKQPDEMIGHPVALAISGAGVESVLVLLDRVYDGDHGGAVHRPHYTDPILGSAPSLKYHSYMAWKLPPGESNSQGLVIQVTEIAESSLATELFELATTEIRELNDDMRQVNEQLIISALEQHAAADRNRAIAEALQYSMLWEHSEKSFHDLRVAVFYEPAMDDALVGGDLFDAFRLHNGSVMLIVGDVTGKGLRAAARTVEIRFALRAFSQDYIDPGDMVRRLNEFICDFHFDADDLGNALVVLSLIVIDPVTGEVQAASAGAEPPMVLRASGAMEEVTVSGLILGIDHNAAYPTTKLLLNDGDLLMMTTDGITETRRGMDFFGSERLLQTAKNVLEEVNLMGVGTSILDAARAHGGGRFMDDVCLLLARRDRIMSNPVQLQFYDDAV</sequence>
<dbReference type="RefSeq" id="WP_119322178.1">
    <property type="nucleotide sequence ID" value="NZ_AP025739.1"/>
</dbReference>
<protein>
    <submittedName>
        <fullName evidence="2">Uncharacterized protein</fullName>
    </submittedName>
</protein>
<dbReference type="GO" id="GO:0016791">
    <property type="term" value="F:phosphatase activity"/>
    <property type="evidence" value="ECO:0007669"/>
    <property type="project" value="TreeGrafter"/>
</dbReference>
<dbReference type="PANTHER" id="PTHR43156">
    <property type="entry name" value="STAGE II SPORULATION PROTEIN E-RELATED"/>
    <property type="match status" value="1"/>
</dbReference>
<dbReference type="KEGG" id="ccot:CCAX7_41760"/>
<dbReference type="Proteomes" id="UP000287394">
    <property type="component" value="Chromosome"/>
</dbReference>
<gene>
    <name evidence="2" type="ORF">CCAX7_41760</name>
</gene>
<dbReference type="SMART" id="SM00331">
    <property type="entry name" value="PP2C_SIG"/>
    <property type="match status" value="1"/>
</dbReference>
<keyword evidence="1" id="KW-0378">Hydrolase</keyword>
<dbReference type="Pfam" id="PF07228">
    <property type="entry name" value="SpoIIE"/>
    <property type="match status" value="1"/>
</dbReference>
<dbReference type="Gene3D" id="3.60.40.10">
    <property type="entry name" value="PPM-type phosphatase domain"/>
    <property type="match status" value="1"/>
</dbReference>
<accession>A0A402CXX9</accession>
<evidence type="ECO:0000313" key="3">
    <source>
        <dbReference type="Proteomes" id="UP000287394"/>
    </source>
</evidence>
<dbReference type="EMBL" id="AP025739">
    <property type="protein sequence ID" value="BDI32125.1"/>
    <property type="molecule type" value="Genomic_DNA"/>
</dbReference>
<name>A0A402CXX9_9BACT</name>
<dbReference type="OrthoDB" id="118142at2"/>
<proteinExistence type="predicted"/>
<dbReference type="SUPFAM" id="SSF81606">
    <property type="entry name" value="PP2C-like"/>
    <property type="match status" value="1"/>
</dbReference>
<dbReference type="SUPFAM" id="SSF55785">
    <property type="entry name" value="PYP-like sensor domain (PAS domain)"/>
    <property type="match status" value="1"/>
</dbReference>
<dbReference type="Gene3D" id="3.30.450.20">
    <property type="entry name" value="PAS domain"/>
    <property type="match status" value="1"/>
</dbReference>
<dbReference type="InterPro" id="IPR001932">
    <property type="entry name" value="PPM-type_phosphatase-like_dom"/>
</dbReference>
<organism evidence="2 3">
    <name type="scientific">Capsulimonas corticalis</name>
    <dbReference type="NCBI Taxonomy" id="2219043"/>
    <lineage>
        <taxon>Bacteria</taxon>
        <taxon>Bacillati</taxon>
        <taxon>Armatimonadota</taxon>
        <taxon>Armatimonadia</taxon>
        <taxon>Capsulimonadales</taxon>
        <taxon>Capsulimonadaceae</taxon>
        <taxon>Capsulimonas</taxon>
    </lineage>
</organism>
<evidence type="ECO:0000313" key="2">
    <source>
        <dbReference type="EMBL" id="BDI32125.1"/>
    </source>
</evidence>